<protein>
    <submittedName>
        <fullName evidence="1">DNA, contig: SP634</fullName>
    </submittedName>
</protein>
<gene>
    <name evidence="1" type="ORF">SP6_34_00110</name>
</gene>
<proteinExistence type="predicted"/>
<sequence>MSCFVSSSLDTLSAPPATTIFDHVRIGTDAEALAAIHDPAVTLAVWQRPQRMPAPDLSSLPAIRFAAPAGQVAQRLEEYWAALAPEPWHAALTEDVAQLAALYARLAAEPRVEVRLERITGNGCWKFHADYVALRLISTYWGEATQWLPQGAGADTPPRALAAGDVGMFKGRALADDRAIIHRSPPIAESGGDRLLLVIDTEWEQAD</sequence>
<keyword evidence="2" id="KW-1185">Reference proteome</keyword>
<dbReference type="EMBL" id="BBJS01000034">
    <property type="protein sequence ID" value="GAN14256.1"/>
    <property type="molecule type" value="Genomic_DNA"/>
</dbReference>
<organism evidence="1 2">
    <name type="scientific">Sphingomonas paucimobilis NBRC 13935</name>
    <dbReference type="NCBI Taxonomy" id="1219050"/>
    <lineage>
        <taxon>Bacteria</taxon>
        <taxon>Pseudomonadati</taxon>
        <taxon>Pseudomonadota</taxon>
        <taxon>Alphaproteobacteria</taxon>
        <taxon>Sphingomonadales</taxon>
        <taxon>Sphingomonadaceae</taxon>
        <taxon>Sphingomonas</taxon>
    </lineage>
</organism>
<evidence type="ECO:0000313" key="2">
    <source>
        <dbReference type="Proteomes" id="UP000032025"/>
    </source>
</evidence>
<dbReference type="Pfam" id="PF08856">
    <property type="entry name" value="DUF1826"/>
    <property type="match status" value="1"/>
</dbReference>
<accession>A0A0C9MUB9</accession>
<comment type="caution">
    <text evidence="1">The sequence shown here is derived from an EMBL/GenBank/DDBJ whole genome shotgun (WGS) entry which is preliminary data.</text>
</comment>
<name>A0A0C9MUB9_SPHPI</name>
<dbReference type="Proteomes" id="UP000032025">
    <property type="component" value="Unassembled WGS sequence"/>
</dbReference>
<evidence type="ECO:0000313" key="1">
    <source>
        <dbReference type="EMBL" id="GAN14256.1"/>
    </source>
</evidence>
<dbReference type="AlphaFoldDB" id="A0A0C9MUB9"/>
<dbReference type="InterPro" id="IPR014955">
    <property type="entry name" value="DUF1826"/>
</dbReference>
<reference evidence="1 2" key="1">
    <citation type="submission" date="2014-08" db="EMBL/GenBank/DDBJ databases">
        <title>Whole genome shotgun sequence of Sphingomonas paucimobilis NBRC 13935.</title>
        <authorList>
            <person name="Hosoyama A."/>
            <person name="Hashimoto M."/>
            <person name="Hosoyama Y."/>
            <person name="Noguchi M."/>
            <person name="Uohara A."/>
            <person name="Ohji S."/>
            <person name="Katano-Makiyama Y."/>
            <person name="Ichikawa N."/>
            <person name="Kimura A."/>
            <person name="Yamazoe A."/>
            <person name="Fujita N."/>
        </authorList>
    </citation>
    <scope>NUCLEOTIDE SEQUENCE [LARGE SCALE GENOMIC DNA]</scope>
    <source>
        <strain evidence="1 2">NBRC 13935</strain>
    </source>
</reference>